<dbReference type="SUPFAM" id="SSF102198">
    <property type="entry name" value="Putative cyclase"/>
    <property type="match status" value="1"/>
</dbReference>
<dbReference type="RefSeq" id="WP_092214061.1">
    <property type="nucleotide sequence ID" value="NZ_FMUX01000021.1"/>
</dbReference>
<dbReference type="Gene3D" id="3.50.30.50">
    <property type="entry name" value="Putative cyclase"/>
    <property type="match status" value="1"/>
</dbReference>
<organism evidence="3 4">
    <name type="scientific">Desulfoluna spongiiphila</name>
    <dbReference type="NCBI Taxonomy" id="419481"/>
    <lineage>
        <taxon>Bacteria</taxon>
        <taxon>Pseudomonadati</taxon>
        <taxon>Thermodesulfobacteriota</taxon>
        <taxon>Desulfobacteria</taxon>
        <taxon>Desulfobacterales</taxon>
        <taxon>Desulfolunaceae</taxon>
        <taxon>Desulfoluna</taxon>
    </lineage>
</organism>
<dbReference type="InterPro" id="IPR037175">
    <property type="entry name" value="KFase_sf"/>
</dbReference>
<keyword evidence="4" id="KW-1185">Reference proteome</keyword>
<name>A0A1G5INT1_9BACT</name>
<accession>A0A1G5INT1</accession>
<evidence type="ECO:0000256" key="2">
    <source>
        <dbReference type="SAM" id="SignalP"/>
    </source>
</evidence>
<gene>
    <name evidence="3" type="ORF">SAMN05216233_12113</name>
</gene>
<dbReference type="EMBL" id="FMUX01000021">
    <property type="protein sequence ID" value="SCY77683.1"/>
    <property type="molecule type" value="Genomic_DNA"/>
</dbReference>
<feature type="signal peptide" evidence="2">
    <location>
        <begin position="1"/>
        <end position="23"/>
    </location>
</feature>
<protein>
    <submittedName>
        <fullName evidence="3">Kynurenine formamidase</fullName>
    </submittedName>
</protein>
<feature type="region of interest" description="Disordered" evidence="1">
    <location>
        <begin position="291"/>
        <end position="312"/>
    </location>
</feature>
<sequence length="312" mass="34068">MKKLACMVMVACVVLSVGLPASAGGAAPGLWGVYSDVFKNAKYIDLTHAFEPAQPVWPGFANAAFKPARAGKGIEGYVAAGQEFTYDKHGFVATAYELTTDQYGTQLDPPAHWDKLGATISDIPATYAIRPLVVIDIHDKVGKDEGYHLQVEDIKAWEKTYGRIPEGAVVMVRSDWHKQWSDTERFNKKPFPGVGLEALKFLHLERHILFHGHEPLDTDTTPTLEGEYWLMHNHFAQAEGVANLDKVPEAGALIIIGFAKPKGGTGGYARYIAVAPKQWPHGVSVTEVPGAPLPVQAHPLKRDKSGVMRPTP</sequence>
<dbReference type="STRING" id="419481.SAMN05216233_12113"/>
<evidence type="ECO:0000313" key="4">
    <source>
        <dbReference type="Proteomes" id="UP000198870"/>
    </source>
</evidence>
<dbReference type="GO" id="GO:0019441">
    <property type="term" value="P:L-tryptophan catabolic process to kynurenine"/>
    <property type="evidence" value="ECO:0007669"/>
    <property type="project" value="InterPro"/>
</dbReference>
<proteinExistence type="predicted"/>
<evidence type="ECO:0000313" key="3">
    <source>
        <dbReference type="EMBL" id="SCY77683.1"/>
    </source>
</evidence>
<dbReference type="AlphaFoldDB" id="A0A1G5INT1"/>
<reference evidence="3 4" key="1">
    <citation type="submission" date="2016-10" db="EMBL/GenBank/DDBJ databases">
        <authorList>
            <person name="de Groot N.N."/>
        </authorList>
    </citation>
    <scope>NUCLEOTIDE SEQUENCE [LARGE SCALE GENOMIC DNA]</scope>
    <source>
        <strain evidence="3 4">AA1</strain>
    </source>
</reference>
<dbReference type="Pfam" id="PF04199">
    <property type="entry name" value="Cyclase"/>
    <property type="match status" value="1"/>
</dbReference>
<dbReference type="OrthoDB" id="7067800at2"/>
<evidence type="ECO:0000256" key="1">
    <source>
        <dbReference type="SAM" id="MobiDB-lite"/>
    </source>
</evidence>
<keyword evidence="2" id="KW-0732">Signal</keyword>
<dbReference type="PANTHER" id="PTHR43564:SF2">
    <property type="entry name" value="BLR6059 PROTEIN"/>
    <property type="match status" value="1"/>
</dbReference>
<dbReference type="Proteomes" id="UP000198870">
    <property type="component" value="Unassembled WGS sequence"/>
</dbReference>
<dbReference type="GO" id="GO:0004061">
    <property type="term" value="F:arylformamidase activity"/>
    <property type="evidence" value="ECO:0007669"/>
    <property type="project" value="InterPro"/>
</dbReference>
<dbReference type="PANTHER" id="PTHR43564">
    <property type="entry name" value="KYNURENINE FORMAMIDASE-LIKE PROTEIN"/>
    <property type="match status" value="1"/>
</dbReference>
<dbReference type="InterPro" id="IPR007325">
    <property type="entry name" value="KFase/CYL"/>
</dbReference>
<feature type="chain" id="PRO_5011562538" evidence="2">
    <location>
        <begin position="24"/>
        <end position="312"/>
    </location>
</feature>